<name>A0AAV7UMX8_PLEWA</name>
<dbReference type="AlphaFoldDB" id="A0AAV7UMX8"/>
<sequence length="112" mass="11930">MGVEVQLGANVAAALAAGRIQLPQTGGGYLRAHPSLPFVAAGCVRGPRLKASDPLGSSFLRRLDPSGLSPLLEQMELVRQLWCLAPALVPAREVLGGRNQSCKYRAQRIVDK</sequence>
<evidence type="ECO:0000313" key="2">
    <source>
        <dbReference type="Proteomes" id="UP001066276"/>
    </source>
</evidence>
<reference evidence="1" key="1">
    <citation type="journal article" date="2022" name="bioRxiv">
        <title>Sequencing and chromosome-scale assembly of the giantPleurodeles waltlgenome.</title>
        <authorList>
            <person name="Brown T."/>
            <person name="Elewa A."/>
            <person name="Iarovenko S."/>
            <person name="Subramanian E."/>
            <person name="Araus A.J."/>
            <person name="Petzold A."/>
            <person name="Susuki M."/>
            <person name="Suzuki K.-i.T."/>
            <person name="Hayashi T."/>
            <person name="Toyoda A."/>
            <person name="Oliveira C."/>
            <person name="Osipova E."/>
            <person name="Leigh N.D."/>
            <person name="Simon A."/>
            <person name="Yun M.H."/>
        </authorList>
    </citation>
    <scope>NUCLEOTIDE SEQUENCE</scope>
    <source>
        <strain evidence="1">20211129_DDA</strain>
        <tissue evidence="1">Liver</tissue>
    </source>
</reference>
<proteinExistence type="predicted"/>
<dbReference type="Proteomes" id="UP001066276">
    <property type="component" value="Chromosome 3_1"/>
</dbReference>
<gene>
    <name evidence="1" type="ORF">NDU88_006087</name>
</gene>
<comment type="caution">
    <text evidence="1">The sequence shown here is derived from an EMBL/GenBank/DDBJ whole genome shotgun (WGS) entry which is preliminary data.</text>
</comment>
<protein>
    <submittedName>
        <fullName evidence="1">Uncharacterized protein</fullName>
    </submittedName>
</protein>
<dbReference type="EMBL" id="JANPWB010000005">
    <property type="protein sequence ID" value="KAJ1189339.1"/>
    <property type="molecule type" value="Genomic_DNA"/>
</dbReference>
<evidence type="ECO:0000313" key="1">
    <source>
        <dbReference type="EMBL" id="KAJ1189339.1"/>
    </source>
</evidence>
<organism evidence="1 2">
    <name type="scientific">Pleurodeles waltl</name>
    <name type="common">Iberian ribbed newt</name>
    <dbReference type="NCBI Taxonomy" id="8319"/>
    <lineage>
        <taxon>Eukaryota</taxon>
        <taxon>Metazoa</taxon>
        <taxon>Chordata</taxon>
        <taxon>Craniata</taxon>
        <taxon>Vertebrata</taxon>
        <taxon>Euteleostomi</taxon>
        <taxon>Amphibia</taxon>
        <taxon>Batrachia</taxon>
        <taxon>Caudata</taxon>
        <taxon>Salamandroidea</taxon>
        <taxon>Salamandridae</taxon>
        <taxon>Pleurodelinae</taxon>
        <taxon>Pleurodeles</taxon>
    </lineage>
</organism>
<accession>A0AAV7UMX8</accession>
<keyword evidence="2" id="KW-1185">Reference proteome</keyword>